<name>A0ABR8LKX0_9ALTE</name>
<gene>
    <name evidence="7 10" type="primary">parC</name>
    <name evidence="10" type="ORF">HHX48_13965</name>
</gene>
<dbReference type="SMART" id="SM00434">
    <property type="entry name" value="TOP4c"/>
    <property type="match status" value="1"/>
</dbReference>
<organism evidence="10 11">
    <name type="scientific">Salinimonas profundi</name>
    <dbReference type="NCBI Taxonomy" id="2729140"/>
    <lineage>
        <taxon>Bacteria</taxon>
        <taxon>Pseudomonadati</taxon>
        <taxon>Pseudomonadota</taxon>
        <taxon>Gammaproteobacteria</taxon>
        <taxon>Alteromonadales</taxon>
        <taxon>Alteromonadaceae</taxon>
        <taxon>Alteromonas/Salinimonas group</taxon>
        <taxon>Salinimonas</taxon>
    </lineage>
</organism>
<sequence length="761" mass="84536">MSDQITISQDGVEQLPLRRFTEDAYLNYSMYVIMDRALPNIADGLKPVQRRIIYAMSDLGLNAAAKYKKSARTVGDVLGKFHPHGDSACYEAMVLMAQSFSYRYPLVDGQGNWGAPDDPKSFAAMRYTEARLSRFSEVLLNELGQGTVDWMPNFDGTLNEPKVLPARLPHILLNGVSGIAVGMATDIPPHNVRELAQACAALLDNSKTSMEEILALVQGPDYPTEAEIITPRDDITKLYETGRGSIKMRAVYREEAGDIIITALPHQASGAKVLEQIAAQMQTKKLPMVSDLRDESDHENPTRLVITPRSNRVDVQQLMQHLFATTDLEKNYRVNLNMIGLDGRPQVKDLRTILTEWLEYRKDTVTRRLSYRLEKVLARLHILEGLLVAFLNIDEVIEIIRTYDKPKPELIQRFSLSDKQAEAILELKLRHLAKLEEMKIRGEQSELEAERDKLELILGSDRRLKTLVKKEILSDAETYGDDRRSPLVERVEAKALSEKELIPSEAVTVVLSEKGWARAAKGHDVDVEGLNYKAGDAYQASAKGRSNQPAVFLDSSGRTFACDAHALPSARSQGEPLTGRFNIVGGEQFTHVLMGADEQRFLMASDAGYGFVGTFADMVSKNKAGKAYLSLPKAAKVLAPVTVTQPDTDLCMAISNEGRMLLFPLTDLPSLGKGKGNKIINIPSAKAQSREEFVKVLTVVPQGASVKVHAGKRNMTLTPSDLEHYRGERGRRGNKLPRGLQRVDEIQIIPAQSNDVPDEPE</sequence>
<comment type="function">
    <text evidence="7">Topoisomerase IV is essential for chromosome segregation. It relaxes supercoiled DNA. Performs the decatenation events required during the replication of a circular DNA molecule.</text>
</comment>
<comment type="subcellular location">
    <subcellularLocation>
        <location evidence="7">Cell membrane</location>
        <topology evidence="7">Peripheral membrane protein</topology>
    </subcellularLocation>
</comment>
<evidence type="ECO:0000313" key="10">
    <source>
        <dbReference type="EMBL" id="MBD3586847.1"/>
    </source>
</evidence>
<dbReference type="Gene3D" id="3.30.1360.40">
    <property type="match status" value="1"/>
</dbReference>
<dbReference type="InterPro" id="IPR013758">
    <property type="entry name" value="Topo_IIA_A/C_ab"/>
</dbReference>
<dbReference type="Gene3D" id="2.120.10.90">
    <property type="entry name" value="DNA gyrase/topoisomerase IV, subunit A, C-terminal"/>
    <property type="match status" value="1"/>
</dbReference>
<feature type="site" description="Interaction with DNA" evidence="7">
    <location>
        <position position="82"/>
    </location>
</feature>
<evidence type="ECO:0000256" key="8">
    <source>
        <dbReference type="PROSITE-ProRule" id="PRU01384"/>
    </source>
</evidence>
<comment type="caution">
    <text evidence="10">The sequence shown here is derived from an EMBL/GenBank/DDBJ whole genome shotgun (WGS) entry which is preliminary data.</text>
</comment>
<feature type="active site" description="O-(5'-phospho-DNA)-tyrosine intermediate" evidence="7 8">
    <location>
        <position position="127"/>
    </location>
</feature>
<reference evidence="10 11" key="1">
    <citation type="submission" date="2020-04" db="EMBL/GenBank/DDBJ databases">
        <title>Salinimonas sp. HHU 13199.</title>
        <authorList>
            <person name="Cui X."/>
            <person name="Zhang D."/>
        </authorList>
    </citation>
    <scope>NUCLEOTIDE SEQUENCE [LARGE SCALE GENOMIC DNA]</scope>
    <source>
        <strain evidence="10 11">HHU 13199</strain>
    </source>
</reference>
<comment type="subunit">
    <text evidence="7">Heterotetramer composed of ParC and ParE.</text>
</comment>
<dbReference type="RefSeq" id="WP_191026045.1">
    <property type="nucleotide sequence ID" value="NZ_JABBXD010000008.1"/>
</dbReference>
<dbReference type="InterPro" id="IPR035516">
    <property type="entry name" value="Gyrase/topoIV_suA_C"/>
</dbReference>
<dbReference type="SUPFAM" id="SSF101904">
    <property type="entry name" value="GyrA/ParC C-terminal domain-like"/>
    <property type="match status" value="1"/>
</dbReference>
<dbReference type="EC" id="5.6.2.2" evidence="7"/>
<keyword evidence="4 7" id="KW-0238">DNA-binding</keyword>
<dbReference type="InterPro" id="IPR050220">
    <property type="entry name" value="Type_II_DNA_Topoisomerases"/>
</dbReference>
<dbReference type="PANTHER" id="PTHR43493:SF1">
    <property type="entry name" value="DNA TOPOISOMERASE 4 SUBUNIT A"/>
    <property type="match status" value="1"/>
</dbReference>
<keyword evidence="5 7" id="KW-0472">Membrane</keyword>
<feature type="site" description="Transition state stabilizer" evidence="7">
    <location>
        <position position="126"/>
    </location>
</feature>
<dbReference type="Gene3D" id="1.10.268.10">
    <property type="entry name" value="Topoisomerase, domain 3"/>
    <property type="match status" value="1"/>
</dbReference>
<dbReference type="InterPro" id="IPR005742">
    <property type="entry name" value="TopoIV_A_Gneg"/>
</dbReference>
<evidence type="ECO:0000313" key="11">
    <source>
        <dbReference type="Proteomes" id="UP000624419"/>
    </source>
</evidence>
<proteinExistence type="inferred from homology"/>
<keyword evidence="2 7" id="KW-1003">Cell membrane</keyword>
<evidence type="ECO:0000256" key="7">
    <source>
        <dbReference type="HAMAP-Rule" id="MF_00936"/>
    </source>
</evidence>
<dbReference type="SUPFAM" id="SSF56719">
    <property type="entry name" value="Type II DNA topoisomerase"/>
    <property type="match status" value="1"/>
</dbReference>
<protein>
    <recommendedName>
        <fullName evidence="7">DNA topoisomerase 4 subunit A</fullName>
        <ecNumber evidence="7">5.6.2.2</ecNumber>
    </recommendedName>
    <alternativeName>
        <fullName evidence="7">Topoisomerase IV subunit A</fullName>
    </alternativeName>
</protein>
<evidence type="ECO:0000256" key="3">
    <source>
        <dbReference type="ARBA" id="ARBA00023029"/>
    </source>
</evidence>
<evidence type="ECO:0000256" key="1">
    <source>
        <dbReference type="ARBA" id="ARBA00000185"/>
    </source>
</evidence>
<feature type="site" description="Interaction with DNA" evidence="7">
    <location>
        <position position="84"/>
    </location>
</feature>
<dbReference type="InterPro" id="IPR013760">
    <property type="entry name" value="Topo_IIA-like_dom_sf"/>
</dbReference>
<dbReference type="InterPro" id="IPR002205">
    <property type="entry name" value="Topo_IIA_dom_A"/>
</dbReference>
<dbReference type="Pfam" id="PF00521">
    <property type="entry name" value="DNA_topoisoIV"/>
    <property type="match status" value="1"/>
</dbReference>
<feature type="site" description="Interaction with DNA" evidence="7">
    <location>
        <position position="46"/>
    </location>
</feature>
<evidence type="ECO:0000256" key="4">
    <source>
        <dbReference type="ARBA" id="ARBA00023125"/>
    </source>
</evidence>
<comment type="catalytic activity">
    <reaction evidence="1 7 8">
        <text>ATP-dependent breakage, passage and rejoining of double-stranded DNA.</text>
        <dbReference type="EC" id="5.6.2.2"/>
    </reaction>
</comment>
<dbReference type="InterPro" id="IPR013757">
    <property type="entry name" value="Topo_IIA_A_a_sf"/>
</dbReference>
<evidence type="ECO:0000256" key="6">
    <source>
        <dbReference type="ARBA" id="ARBA00023235"/>
    </source>
</evidence>
<keyword evidence="11" id="KW-1185">Reference proteome</keyword>
<keyword evidence="3 7" id="KW-0799">Topoisomerase</keyword>
<dbReference type="NCBIfam" id="TIGR01062">
    <property type="entry name" value="parC_Gneg"/>
    <property type="match status" value="1"/>
</dbReference>
<dbReference type="NCBIfam" id="NF004044">
    <property type="entry name" value="PRK05561.1"/>
    <property type="match status" value="1"/>
</dbReference>
<dbReference type="Gene3D" id="3.90.199.10">
    <property type="entry name" value="Topoisomerase II, domain 5"/>
    <property type="match status" value="1"/>
</dbReference>
<keyword evidence="6 7" id="KW-0413">Isomerase</keyword>
<dbReference type="EMBL" id="JABBXD010000008">
    <property type="protein sequence ID" value="MBD3586847.1"/>
    <property type="molecule type" value="Genomic_DNA"/>
</dbReference>
<dbReference type="PANTHER" id="PTHR43493">
    <property type="entry name" value="DNA GYRASE/TOPOISOMERASE SUBUNIT A"/>
    <property type="match status" value="1"/>
</dbReference>
<dbReference type="HAMAP" id="MF_00936">
    <property type="entry name" value="ParC_type1"/>
    <property type="match status" value="1"/>
</dbReference>
<evidence type="ECO:0000259" key="9">
    <source>
        <dbReference type="PROSITE" id="PS52040"/>
    </source>
</evidence>
<accession>A0ABR8LKX0</accession>
<dbReference type="PROSITE" id="PS52040">
    <property type="entry name" value="TOPO_IIA"/>
    <property type="match status" value="1"/>
</dbReference>
<evidence type="ECO:0000256" key="5">
    <source>
        <dbReference type="ARBA" id="ARBA00023136"/>
    </source>
</evidence>
<comment type="similarity">
    <text evidence="7">Belongs to the type II topoisomerase GyrA/ParC subunit family. ParC type 1 subfamily.</text>
</comment>
<dbReference type="Proteomes" id="UP000624419">
    <property type="component" value="Unassembled WGS sequence"/>
</dbReference>
<dbReference type="CDD" id="cd00187">
    <property type="entry name" value="TOP4c"/>
    <property type="match status" value="1"/>
</dbReference>
<feature type="domain" description="Topo IIA-type catalytic" evidence="9">
    <location>
        <begin position="38"/>
        <end position="501"/>
    </location>
</feature>
<evidence type="ECO:0000256" key="2">
    <source>
        <dbReference type="ARBA" id="ARBA00022475"/>
    </source>
</evidence>